<dbReference type="Pfam" id="PF13356">
    <property type="entry name" value="Arm-DNA-bind_3"/>
    <property type="match status" value="1"/>
</dbReference>
<comment type="similarity">
    <text evidence="1">Belongs to the 'phage' integrase family.</text>
</comment>
<dbReference type="InterPro" id="IPR050808">
    <property type="entry name" value="Phage_Integrase"/>
</dbReference>
<feature type="domain" description="Core-binding (CB)" evidence="8">
    <location>
        <begin position="98"/>
        <end position="182"/>
    </location>
</feature>
<evidence type="ECO:0000259" key="8">
    <source>
        <dbReference type="PROSITE" id="PS51900"/>
    </source>
</evidence>
<dbReference type="EMBL" id="CAADIE010000002">
    <property type="protein sequence ID" value="VFR33404.1"/>
    <property type="molecule type" value="Genomic_DNA"/>
</dbReference>
<dbReference type="InterPro" id="IPR038488">
    <property type="entry name" value="Integrase_DNA-bd_sf"/>
</dbReference>
<evidence type="ECO:0000256" key="4">
    <source>
        <dbReference type="ARBA" id="ARBA00023172"/>
    </source>
</evidence>
<dbReference type="GO" id="GO:0075713">
    <property type="term" value="P:establishment of integrated proviral latency"/>
    <property type="evidence" value="ECO:0007669"/>
    <property type="project" value="UniProtKB-KW"/>
</dbReference>
<evidence type="ECO:0000256" key="3">
    <source>
        <dbReference type="ARBA" id="ARBA00023125"/>
    </source>
</evidence>
<dbReference type="GO" id="GO:0006310">
    <property type="term" value="P:DNA recombination"/>
    <property type="evidence" value="ECO:0007669"/>
    <property type="project" value="UniProtKB-KW"/>
</dbReference>
<evidence type="ECO:0000256" key="5">
    <source>
        <dbReference type="ARBA" id="ARBA00023195"/>
    </source>
</evidence>
<dbReference type="CDD" id="cd00801">
    <property type="entry name" value="INT_P4_C"/>
    <property type="match status" value="1"/>
</dbReference>
<dbReference type="InterPro" id="IPR002104">
    <property type="entry name" value="Integrase_catalytic"/>
</dbReference>
<keyword evidence="6" id="KW-1160">Virus entry into host cell</keyword>
<dbReference type="InterPro" id="IPR044068">
    <property type="entry name" value="CB"/>
</dbReference>
<keyword evidence="3" id="KW-0238">DNA-binding</keyword>
<dbReference type="InterPro" id="IPR053876">
    <property type="entry name" value="Phage_int_M"/>
</dbReference>
<dbReference type="InterPro" id="IPR013762">
    <property type="entry name" value="Integrase-like_cat_sf"/>
</dbReference>
<feature type="domain" description="Tyr recombinase" evidence="7">
    <location>
        <begin position="207"/>
        <end position="399"/>
    </location>
</feature>
<evidence type="ECO:0000259" key="7">
    <source>
        <dbReference type="PROSITE" id="PS51898"/>
    </source>
</evidence>
<dbReference type="PANTHER" id="PTHR30629">
    <property type="entry name" value="PROPHAGE INTEGRASE"/>
    <property type="match status" value="1"/>
</dbReference>
<dbReference type="Gene3D" id="1.10.443.10">
    <property type="entry name" value="Intergrase catalytic core"/>
    <property type="match status" value="1"/>
</dbReference>
<evidence type="ECO:0000313" key="9">
    <source>
        <dbReference type="EMBL" id="VFR33404.1"/>
    </source>
</evidence>
<dbReference type="InterPro" id="IPR025166">
    <property type="entry name" value="Integrase_DNA_bind_dom"/>
</dbReference>
<evidence type="ECO:0000256" key="2">
    <source>
        <dbReference type="ARBA" id="ARBA00022908"/>
    </source>
</evidence>
<evidence type="ECO:0000256" key="6">
    <source>
        <dbReference type="ARBA" id="ARBA00023296"/>
    </source>
</evidence>
<gene>
    <name evidence="9" type="ORF">BER1_3852</name>
    <name evidence="10" type="ORF">BER2_3822</name>
</gene>
<dbReference type="PROSITE" id="PS51900">
    <property type="entry name" value="CB"/>
    <property type="match status" value="1"/>
</dbReference>
<dbReference type="Gene3D" id="3.30.160.390">
    <property type="entry name" value="Integrase, DNA-binding domain"/>
    <property type="match status" value="1"/>
</dbReference>
<dbReference type="GO" id="GO:0003677">
    <property type="term" value="F:DNA binding"/>
    <property type="evidence" value="ECO:0007669"/>
    <property type="project" value="UniProtKB-KW"/>
</dbReference>
<dbReference type="Pfam" id="PF00589">
    <property type="entry name" value="Phage_integrase"/>
    <property type="match status" value="1"/>
</dbReference>
<keyword evidence="4" id="KW-0233">DNA recombination</keyword>
<sequence length="481" mass="55088">MALTDVHIRNAKATGKVYTLGDYDGLSLFVSAQGSKAWHFRYQWLGKRSRMSFGTYPELSLRDARAMRVEARAMIAKGINPRLARKKKQQAARLAGEYTFMRVYEKWQAHRMLVLEEGRQSTLQQIRRVFQKDVIPALRRMTIHEITQHHLLEVIGRIEARGSLSVAEKMRTWLRQLFEYAVVVVPDMENNPARDLHVVAVPLPPVRHNPFLRIKELPSFLRDLRAYQGRMVTQMAVRLLLLTGVRTGELRLATPDQFDLARGLWIIPAASLKQRNMLTRRRRVRVGDIPPYIVPLSLQAQQVVREVLDAFKPAQKYVFAGVARLTDRMSENTVNFALKRMGYDGRLTGHGLRATLSTALNEIGYPRVWVDAQLSHADPNRISAIYNHAQYVEQRRVMMQDWANRLDLLEQGEVEAASRHLIVHLQGVAEMAWRGDKTPQRSKIYAPYPMDACGQQTMQDPMESINARIATHTGSDIIVSL</sequence>
<dbReference type="SUPFAM" id="SSF56349">
    <property type="entry name" value="DNA breaking-rejoining enzymes"/>
    <property type="match status" value="1"/>
</dbReference>
<dbReference type="PROSITE" id="PS51898">
    <property type="entry name" value="TYR_RECOMBINASE"/>
    <property type="match status" value="1"/>
</dbReference>
<keyword evidence="2" id="KW-0229">DNA integration</keyword>
<dbReference type="InterPro" id="IPR011010">
    <property type="entry name" value="DNA_brk_join_enz"/>
</dbReference>
<dbReference type="GO" id="GO:0015074">
    <property type="term" value="P:DNA integration"/>
    <property type="evidence" value="ECO:0007669"/>
    <property type="project" value="UniProtKB-KW"/>
</dbReference>
<reference evidence="9" key="1">
    <citation type="submission" date="2019-03" db="EMBL/GenBank/DDBJ databases">
        <authorList>
            <person name="Danneels B."/>
        </authorList>
    </citation>
    <scope>NUCLEOTIDE SEQUENCE</scope>
</reference>
<proteinExistence type="inferred from homology"/>
<evidence type="ECO:0000313" key="10">
    <source>
        <dbReference type="EMBL" id="VFR51136.1"/>
    </source>
</evidence>
<name>A0A484Q4S8_9ZZZZ</name>
<evidence type="ECO:0000256" key="1">
    <source>
        <dbReference type="ARBA" id="ARBA00008857"/>
    </source>
</evidence>
<dbReference type="InterPro" id="IPR010998">
    <property type="entry name" value="Integrase_recombinase_N"/>
</dbReference>
<protein>
    <submittedName>
        <fullName evidence="9">Integrase</fullName>
    </submittedName>
</protein>
<dbReference type="PANTHER" id="PTHR30629:SF2">
    <property type="entry name" value="PROPHAGE INTEGRASE INTS-RELATED"/>
    <property type="match status" value="1"/>
</dbReference>
<organism evidence="9">
    <name type="scientific">plant metagenome</name>
    <dbReference type="NCBI Taxonomy" id="1297885"/>
    <lineage>
        <taxon>unclassified sequences</taxon>
        <taxon>metagenomes</taxon>
        <taxon>organismal metagenomes</taxon>
    </lineage>
</organism>
<dbReference type="GO" id="GO:0046718">
    <property type="term" value="P:symbiont entry into host cell"/>
    <property type="evidence" value="ECO:0007669"/>
    <property type="project" value="UniProtKB-KW"/>
</dbReference>
<accession>A0A484Q4S8</accession>
<keyword evidence="5" id="KW-1179">Viral genome integration</keyword>
<dbReference type="GO" id="GO:0044826">
    <property type="term" value="P:viral genome integration into host DNA"/>
    <property type="evidence" value="ECO:0007669"/>
    <property type="project" value="UniProtKB-KW"/>
</dbReference>
<dbReference type="AlphaFoldDB" id="A0A484Q4S8"/>
<dbReference type="Gene3D" id="1.10.150.130">
    <property type="match status" value="1"/>
</dbReference>
<dbReference type="EMBL" id="CAADIH010000037">
    <property type="protein sequence ID" value="VFR51136.1"/>
    <property type="molecule type" value="Genomic_DNA"/>
</dbReference>
<dbReference type="Pfam" id="PF22022">
    <property type="entry name" value="Phage_int_M"/>
    <property type="match status" value="1"/>
</dbReference>